<evidence type="ECO:0000259" key="3">
    <source>
        <dbReference type="PROSITE" id="PS50110"/>
    </source>
</evidence>
<dbReference type="SMART" id="SM00448">
    <property type="entry name" value="REC"/>
    <property type="match status" value="1"/>
</dbReference>
<proteinExistence type="predicted"/>
<dbReference type="EMBL" id="JAHHHD010000012">
    <property type="protein sequence ID" value="MBW4659453.1"/>
    <property type="molecule type" value="Genomic_DNA"/>
</dbReference>
<keyword evidence="1 2" id="KW-0597">Phosphoprotein</keyword>
<feature type="domain" description="Response regulatory" evidence="3">
    <location>
        <begin position="14"/>
        <end position="130"/>
    </location>
</feature>
<protein>
    <submittedName>
        <fullName evidence="4">Response regulator</fullName>
    </submittedName>
</protein>
<accession>A0A951UP63</accession>
<dbReference type="SUPFAM" id="SSF52172">
    <property type="entry name" value="CheY-like"/>
    <property type="match status" value="1"/>
</dbReference>
<dbReference type="Pfam" id="PF00072">
    <property type="entry name" value="Response_reg"/>
    <property type="match status" value="1"/>
</dbReference>
<name>A0A951UP63_9CYAN</name>
<comment type="caution">
    <text evidence="4">The sequence shown here is derived from an EMBL/GenBank/DDBJ whole genome shotgun (WGS) entry which is preliminary data.</text>
</comment>
<evidence type="ECO:0000313" key="5">
    <source>
        <dbReference type="Proteomes" id="UP000757435"/>
    </source>
</evidence>
<dbReference type="AlphaFoldDB" id="A0A951UP63"/>
<dbReference type="PANTHER" id="PTHR44591:SF23">
    <property type="entry name" value="CHEY SUBFAMILY"/>
    <property type="match status" value="1"/>
</dbReference>
<feature type="modified residue" description="4-aspartylphosphate" evidence="2">
    <location>
        <position position="63"/>
    </location>
</feature>
<dbReference type="InterPro" id="IPR001789">
    <property type="entry name" value="Sig_transdc_resp-reg_receiver"/>
</dbReference>
<dbReference type="Gene3D" id="3.40.50.2300">
    <property type="match status" value="1"/>
</dbReference>
<dbReference type="InterPro" id="IPR050595">
    <property type="entry name" value="Bact_response_regulator"/>
</dbReference>
<dbReference type="GO" id="GO:0000160">
    <property type="term" value="P:phosphorelay signal transduction system"/>
    <property type="evidence" value="ECO:0007669"/>
    <property type="project" value="InterPro"/>
</dbReference>
<evidence type="ECO:0000256" key="2">
    <source>
        <dbReference type="PROSITE-ProRule" id="PRU00169"/>
    </source>
</evidence>
<dbReference type="PROSITE" id="PS50110">
    <property type="entry name" value="RESPONSE_REGULATORY"/>
    <property type="match status" value="1"/>
</dbReference>
<dbReference type="InterPro" id="IPR011006">
    <property type="entry name" value="CheY-like_superfamily"/>
</dbReference>
<dbReference type="PANTHER" id="PTHR44591">
    <property type="entry name" value="STRESS RESPONSE REGULATOR PROTEIN 1"/>
    <property type="match status" value="1"/>
</dbReference>
<reference evidence="4" key="2">
    <citation type="journal article" date="2022" name="Microbiol. Resour. Announc.">
        <title>Metagenome Sequencing to Explore Phylogenomics of Terrestrial Cyanobacteria.</title>
        <authorList>
            <person name="Ward R.D."/>
            <person name="Stajich J.E."/>
            <person name="Johansen J.R."/>
            <person name="Huntemann M."/>
            <person name="Clum A."/>
            <person name="Foster B."/>
            <person name="Foster B."/>
            <person name="Roux S."/>
            <person name="Palaniappan K."/>
            <person name="Varghese N."/>
            <person name="Mukherjee S."/>
            <person name="Reddy T.B.K."/>
            <person name="Daum C."/>
            <person name="Copeland A."/>
            <person name="Chen I.A."/>
            <person name="Ivanova N.N."/>
            <person name="Kyrpides N.C."/>
            <person name="Shapiro N."/>
            <person name="Eloe-Fadrosh E.A."/>
            <person name="Pietrasiak N."/>
        </authorList>
    </citation>
    <scope>NUCLEOTIDE SEQUENCE</scope>
    <source>
        <strain evidence="4">UHER 2000/2452</strain>
    </source>
</reference>
<organism evidence="4 5">
    <name type="scientific">Drouetiella hepatica Uher 2000/2452</name>
    <dbReference type="NCBI Taxonomy" id="904376"/>
    <lineage>
        <taxon>Bacteria</taxon>
        <taxon>Bacillati</taxon>
        <taxon>Cyanobacteriota</taxon>
        <taxon>Cyanophyceae</taxon>
        <taxon>Oculatellales</taxon>
        <taxon>Oculatellaceae</taxon>
        <taxon>Drouetiella</taxon>
    </lineage>
</organism>
<gene>
    <name evidence="4" type="ORF">KME15_12320</name>
</gene>
<evidence type="ECO:0000256" key="1">
    <source>
        <dbReference type="ARBA" id="ARBA00022553"/>
    </source>
</evidence>
<reference evidence="4" key="1">
    <citation type="submission" date="2021-05" db="EMBL/GenBank/DDBJ databases">
        <authorList>
            <person name="Pietrasiak N."/>
            <person name="Ward R."/>
            <person name="Stajich J.E."/>
            <person name="Kurbessoian T."/>
        </authorList>
    </citation>
    <scope>NUCLEOTIDE SEQUENCE</scope>
    <source>
        <strain evidence="4">UHER 2000/2452</strain>
    </source>
</reference>
<sequence>MIPTPASGARSPVRILLIEDNPTSRQLMSDYLEHYGWDVMSLEQGNSFAASMTQFQPHLILLDLKLPDIDGYTLLQQIQQNSEWRSIPVIVVSAFAFQVDRQRALDLGAVQYLVKPVNLAHLRQTIHETLENPLV</sequence>
<dbReference type="Proteomes" id="UP000757435">
    <property type="component" value="Unassembled WGS sequence"/>
</dbReference>
<evidence type="ECO:0000313" key="4">
    <source>
        <dbReference type="EMBL" id="MBW4659453.1"/>
    </source>
</evidence>